<gene>
    <name evidence="4" type="ORF">H8R23_15350</name>
</gene>
<evidence type="ECO:0000259" key="3">
    <source>
        <dbReference type="Pfam" id="PF00210"/>
    </source>
</evidence>
<protein>
    <submittedName>
        <fullName evidence="4">DNA starvation/stationary phase protection protein</fullName>
    </submittedName>
</protein>
<dbReference type="PANTHER" id="PTHR42932">
    <property type="entry name" value="GENERAL STRESS PROTEIN 20U"/>
    <property type="match status" value="1"/>
</dbReference>
<evidence type="ECO:0000313" key="4">
    <source>
        <dbReference type="EMBL" id="MBC5842789.1"/>
    </source>
</evidence>
<dbReference type="Gene3D" id="1.20.1260.10">
    <property type="match status" value="1"/>
</dbReference>
<dbReference type="CDD" id="cd01043">
    <property type="entry name" value="DPS"/>
    <property type="match status" value="1"/>
</dbReference>
<feature type="domain" description="Ferritin/DPS" evidence="3">
    <location>
        <begin position="16"/>
        <end position="156"/>
    </location>
</feature>
<dbReference type="RefSeq" id="WP_187011284.1">
    <property type="nucleotide sequence ID" value="NZ_JACRUI010000006.1"/>
</dbReference>
<evidence type="ECO:0000313" key="5">
    <source>
        <dbReference type="Proteomes" id="UP000629963"/>
    </source>
</evidence>
<dbReference type="Pfam" id="PF00210">
    <property type="entry name" value="Ferritin"/>
    <property type="match status" value="1"/>
</dbReference>
<dbReference type="InterPro" id="IPR002177">
    <property type="entry name" value="DPS_DNA-bd"/>
</dbReference>
<dbReference type="EMBL" id="JACRUJ010000006">
    <property type="protein sequence ID" value="MBC5842789.1"/>
    <property type="molecule type" value="Genomic_DNA"/>
</dbReference>
<proteinExistence type="inferred from homology"/>
<dbReference type="SUPFAM" id="SSF47240">
    <property type="entry name" value="Ferritin-like"/>
    <property type="match status" value="1"/>
</dbReference>
<dbReference type="PIRSF" id="PIRSF005900">
    <property type="entry name" value="Dps"/>
    <property type="match status" value="1"/>
</dbReference>
<comment type="caution">
    <text evidence="4">The sequence shown here is derived from an EMBL/GenBank/DDBJ whole genome shotgun (WGS) entry which is preliminary data.</text>
</comment>
<dbReference type="InterPro" id="IPR012347">
    <property type="entry name" value="Ferritin-like"/>
</dbReference>
<evidence type="ECO:0000256" key="1">
    <source>
        <dbReference type="ARBA" id="ARBA00009497"/>
    </source>
</evidence>
<dbReference type="Proteomes" id="UP000629963">
    <property type="component" value="Unassembled WGS sequence"/>
</dbReference>
<keyword evidence="5" id="KW-1185">Reference proteome</keyword>
<organism evidence="4 5">
    <name type="scientific">Flavobacterium kayseriense</name>
    <dbReference type="NCBI Taxonomy" id="2764714"/>
    <lineage>
        <taxon>Bacteria</taxon>
        <taxon>Pseudomonadati</taxon>
        <taxon>Bacteroidota</taxon>
        <taxon>Flavobacteriia</taxon>
        <taxon>Flavobacteriales</taxon>
        <taxon>Flavobacteriaceae</taxon>
        <taxon>Flavobacterium</taxon>
    </lineage>
</organism>
<dbReference type="PANTHER" id="PTHR42932:SF3">
    <property type="entry name" value="DNA PROTECTION DURING STARVATION PROTEIN"/>
    <property type="match status" value="1"/>
</dbReference>
<sequence>MKPHIGITDKNLKNSIELLSITLADAMTLYTKTRKFHWNVTGESFMEMHKLFEGQYKQLEMSIDEIAERISKLGGKTIGTMAEFTKMARLKEAPDSYPDRKEMVAELLKDHEAVVVQLRKDIETSEEENGDVGTADFLTALLLEHESTAWILRRYLS</sequence>
<dbReference type="PRINTS" id="PR01346">
    <property type="entry name" value="HELNAPAPROT"/>
</dbReference>
<dbReference type="InterPro" id="IPR009078">
    <property type="entry name" value="Ferritin-like_SF"/>
</dbReference>
<reference evidence="4 5" key="1">
    <citation type="submission" date="2020-08" db="EMBL/GenBank/DDBJ databases">
        <title>Description of novel Flavobacterium F-380 isolate.</title>
        <authorList>
            <person name="Saticioglu I.B."/>
            <person name="Duman M."/>
            <person name="Altun S."/>
        </authorList>
    </citation>
    <scope>NUCLEOTIDE SEQUENCE [LARGE SCALE GENOMIC DNA]</scope>
    <source>
        <strain evidence="4 5">F-380</strain>
    </source>
</reference>
<dbReference type="InterPro" id="IPR008331">
    <property type="entry name" value="Ferritin_DPS_dom"/>
</dbReference>
<name>A0ABR7JB90_9FLAO</name>
<comment type="similarity">
    <text evidence="1 2">Belongs to the Dps family.</text>
</comment>
<evidence type="ECO:0000256" key="2">
    <source>
        <dbReference type="RuleBase" id="RU003875"/>
    </source>
</evidence>
<accession>A0ABR7JB90</accession>